<name>A0A317NJ57_9NOCA</name>
<accession>A0A317NJ57</accession>
<organism evidence="1 2">
    <name type="scientific">Nocardia neocaledoniensis</name>
    <dbReference type="NCBI Taxonomy" id="236511"/>
    <lineage>
        <taxon>Bacteria</taxon>
        <taxon>Bacillati</taxon>
        <taxon>Actinomycetota</taxon>
        <taxon>Actinomycetes</taxon>
        <taxon>Mycobacteriales</taxon>
        <taxon>Nocardiaceae</taxon>
        <taxon>Nocardia</taxon>
    </lineage>
</organism>
<dbReference type="AlphaFoldDB" id="A0A317NJ57"/>
<dbReference type="Proteomes" id="UP000246410">
    <property type="component" value="Unassembled WGS sequence"/>
</dbReference>
<comment type="caution">
    <text evidence="1">The sequence shown here is derived from an EMBL/GenBank/DDBJ whole genome shotgun (WGS) entry which is preliminary data.</text>
</comment>
<dbReference type="EMBL" id="QGTL01000005">
    <property type="protein sequence ID" value="PWV75155.1"/>
    <property type="molecule type" value="Genomic_DNA"/>
</dbReference>
<sequence length="110" mass="11769">MFPGAACFEIALDTTVGWATAIDGFHPGRSGGVGHLVRGEELGTGFADWLDLCATDPDFRDTLTIIVSDSAPDVLGRIRVLGAHATAHDHRVTVTYDEVILERAHPSADR</sequence>
<protein>
    <submittedName>
        <fullName evidence="1">Uncharacterized protein</fullName>
    </submittedName>
</protein>
<proteinExistence type="predicted"/>
<reference evidence="1 2" key="1">
    <citation type="submission" date="2018-05" db="EMBL/GenBank/DDBJ databases">
        <title>Genomic Encyclopedia of Type Strains, Phase IV (KMG-IV): sequencing the most valuable type-strain genomes for metagenomic binning, comparative biology and taxonomic classification.</title>
        <authorList>
            <person name="Goeker M."/>
        </authorList>
    </citation>
    <scope>NUCLEOTIDE SEQUENCE [LARGE SCALE GENOMIC DNA]</scope>
    <source>
        <strain evidence="1 2">DSM 44717</strain>
    </source>
</reference>
<evidence type="ECO:0000313" key="1">
    <source>
        <dbReference type="EMBL" id="PWV75155.1"/>
    </source>
</evidence>
<keyword evidence="2" id="KW-1185">Reference proteome</keyword>
<evidence type="ECO:0000313" key="2">
    <source>
        <dbReference type="Proteomes" id="UP000246410"/>
    </source>
</evidence>
<gene>
    <name evidence="1" type="ORF">DFR69_105229</name>
</gene>